<keyword evidence="1" id="KW-0472">Membrane</keyword>
<evidence type="ECO:0000313" key="2">
    <source>
        <dbReference type="EMBL" id="CAF0712517.1"/>
    </source>
</evidence>
<dbReference type="EMBL" id="CAJNOC010000074">
    <property type="protein sequence ID" value="CAF0712517.1"/>
    <property type="molecule type" value="Genomic_DNA"/>
</dbReference>
<feature type="transmembrane region" description="Helical" evidence="1">
    <location>
        <begin position="157"/>
        <end position="187"/>
    </location>
</feature>
<comment type="caution">
    <text evidence="2">The sequence shown here is derived from an EMBL/GenBank/DDBJ whole genome shotgun (WGS) entry which is preliminary data.</text>
</comment>
<protein>
    <submittedName>
        <fullName evidence="2">Uncharacterized protein</fullName>
    </submittedName>
</protein>
<feature type="transmembrane region" description="Helical" evidence="1">
    <location>
        <begin position="61"/>
        <end position="79"/>
    </location>
</feature>
<evidence type="ECO:0000313" key="3">
    <source>
        <dbReference type="Proteomes" id="UP000663879"/>
    </source>
</evidence>
<feature type="transmembrane region" description="Helical" evidence="1">
    <location>
        <begin position="199"/>
        <end position="223"/>
    </location>
</feature>
<gene>
    <name evidence="2" type="ORF">OXX778_LOCUS1227</name>
</gene>
<keyword evidence="1" id="KW-1133">Transmembrane helix</keyword>
<keyword evidence="3" id="KW-1185">Reference proteome</keyword>
<name>A0A813MEB5_9BILA</name>
<keyword evidence="1" id="KW-0812">Transmembrane</keyword>
<feature type="transmembrane region" description="Helical" evidence="1">
    <location>
        <begin position="85"/>
        <end position="105"/>
    </location>
</feature>
<dbReference type="AlphaFoldDB" id="A0A813MEB5"/>
<accession>A0A813MEB5</accession>
<proteinExistence type="predicted"/>
<sequence>MLIRINSKFRMLNNPHVLVVILYIGLLLVSSLTNVITLLVNSLLLFYFISMNSKKKIVDMNLFLIIFGYGNFVTFQILVTAYAELLPWEELLHFVFYFISCYYYLKFSTNENDTNSTIKRVVHFKLFKKTSIDLNNNEIIKTTFDDDANKNILYIKFLLYLLIGSIYTTQLTFTTLCTPAMIFDWFLIVSDCSLIYSNFYSSVCSACGFFSITISIVVLTQFLKIIKKSILDRKYGNKFQLINLI</sequence>
<feature type="transmembrane region" description="Helical" evidence="1">
    <location>
        <begin position="20"/>
        <end position="49"/>
    </location>
</feature>
<evidence type="ECO:0000256" key="1">
    <source>
        <dbReference type="SAM" id="Phobius"/>
    </source>
</evidence>
<dbReference type="Proteomes" id="UP000663879">
    <property type="component" value="Unassembled WGS sequence"/>
</dbReference>
<organism evidence="2 3">
    <name type="scientific">Brachionus calyciflorus</name>
    <dbReference type="NCBI Taxonomy" id="104777"/>
    <lineage>
        <taxon>Eukaryota</taxon>
        <taxon>Metazoa</taxon>
        <taxon>Spiralia</taxon>
        <taxon>Gnathifera</taxon>
        <taxon>Rotifera</taxon>
        <taxon>Eurotatoria</taxon>
        <taxon>Monogononta</taxon>
        <taxon>Pseudotrocha</taxon>
        <taxon>Ploima</taxon>
        <taxon>Brachionidae</taxon>
        <taxon>Brachionus</taxon>
    </lineage>
</organism>
<reference evidence="2" key="1">
    <citation type="submission" date="2021-02" db="EMBL/GenBank/DDBJ databases">
        <authorList>
            <person name="Nowell W R."/>
        </authorList>
    </citation>
    <scope>NUCLEOTIDE SEQUENCE</scope>
    <source>
        <strain evidence="2">Ploen Becks lab</strain>
    </source>
</reference>